<sequence length="424" mass="44113">MRGIRGAADGGHLDRGLAHEDGEVLALLGQHDRHDVAGAARACGATGTVQVCLVLGGRIDVDDQLHVVDVDAARCDVGGHQHACLTGGERRQVAVTGRLRQVAVQVDRGDSRLGELTGQLAGLVLGAHEQDPASGSGGQPLDQLALGFDAVHVEHVVRHGRDGRVRLVDRVQNLVLQEPLHQLVDAVVQGGGEQQPLSLLGGRGEDAGDDGQEAEVGHVVGLVEHGDLDGVEAHELLLHQVFEPSGARDDDVDAGLEGAHLTVLGDTTEDRGDPQVVGGCEGLEGGGDLRGELTGGGQDQADRATRAALSARQFAREAGHHRNGEGERLTAARLSPAEHVAARQRVGEGVDLDGERGGDPLVGECFHQGVTDTERGERRVGSMCVRQVVRPFGHRVVPGGPIRKVSVGARAQVGGVAGRQASSP</sequence>
<dbReference type="AlphaFoldDB" id="A0AB38FAQ6"/>
<organism evidence="1 2">
    <name type="scientific">Rhodococcus wratislaviensis</name>
    <name type="common">Tsukamurella wratislaviensis</name>
    <dbReference type="NCBI Taxonomy" id="44752"/>
    <lineage>
        <taxon>Bacteria</taxon>
        <taxon>Bacillati</taxon>
        <taxon>Actinomycetota</taxon>
        <taxon>Actinomycetes</taxon>
        <taxon>Mycobacteriales</taxon>
        <taxon>Nocardiaceae</taxon>
        <taxon>Rhodococcus</taxon>
    </lineage>
</organism>
<comment type="caution">
    <text evidence="1">The sequence shown here is derived from an EMBL/GenBank/DDBJ whole genome shotgun (WGS) entry which is preliminary data.</text>
</comment>
<gene>
    <name evidence="1" type="ORF">NCTC13229_02170</name>
</gene>
<reference evidence="1 2" key="1">
    <citation type="submission" date="2018-06" db="EMBL/GenBank/DDBJ databases">
        <authorList>
            <consortium name="Pathogen Informatics"/>
            <person name="Doyle S."/>
        </authorList>
    </citation>
    <scope>NUCLEOTIDE SEQUENCE [LARGE SCALE GENOMIC DNA]</scope>
    <source>
        <strain evidence="1 2">NCTC13229</strain>
    </source>
</reference>
<dbReference type="AntiFam" id="ANF00149">
    <property type="entry name" value="Shadow ORF (opposite cshA)"/>
</dbReference>
<name>A0AB38FAQ6_RHOWR</name>
<proteinExistence type="predicted"/>
<evidence type="ECO:0000313" key="1">
    <source>
        <dbReference type="EMBL" id="SPZ38697.1"/>
    </source>
</evidence>
<accession>A0AB38FAQ6</accession>
<dbReference type="Proteomes" id="UP000251211">
    <property type="component" value="Unassembled WGS sequence"/>
</dbReference>
<dbReference type="EMBL" id="UAUI01000006">
    <property type="protein sequence ID" value="SPZ38697.1"/>
    <property type="molecule type" value="Genomic_DNA"/>
</dbReference>
<evidence type="ECO:0000313" key="2">
    <source>
        <dbReference type="Proteomes" id="UP000251211"/>
    </source>
</evidence>
<protein>
    <submittedName>
        <fullName evidence="1">Uncharacterized protein</fullName>
    </submittedName>
</protein>